<evidence type="ECO:0000313" key="6">
    <source>
        <dbReference type="Proteomes" id="UP000752172"/>
    </source>
</evidence>
<organism evidence="5 6">
    <name type="scientific">Pseudomonas lactis</name>
    <dbReference type="NCBI Taxonomy" id="1615674"/>
    <lineage>
        <taxon>Bacteria</taxon>
        <taxon>Pseudomonadati</taxon>
        <taxon>Pseudomonadota</taxon>
        <taxon>Gammaproteobacteria</taxon>
        <taxon>Pseudomonadales</taxon>
        <taxon>Pseudomonadaceae</taxon>
        <taxon>Pseudomonas</taxon>
    </lineage>
</organism>
<dbReference type="GO" id="GO:0003677">
    <property type="term" value="F:DNA binding"/>
    <property type="evidence" value="ECO:0007669"/>
    <property type="project" value="UniProtKB-KW"/>
</dbReference>
<keyword evidence="2" id="KW-0238">DNA-binding</keyword>
<sequence>MELTKRESDVLQLLLIGKTNKQIALDLSISDYTVRDHVSSLLRKRGVRSRMELMAKQVRF</sequence>
<dbReference type="Pfam" id="PF00196">
    <property type="entry name" value="GerE"/>
    <property type="match status" value="1"/>
</dbReference>
<keyword evidence="1" id="KW-0805">Transcription regulation</keyword>
<dbReference type="RefSeq" id="WP_084570974.1">
    <property type="nucleotide sequence ID" value="NZ_DYTS01000456.1"/>
</dbReference>
<proteinExistence type="predicted"/>
<evidence type="ECO:0000256" key="2">
    <source>
        <dbReference type="ARBA" id="ARBA00023125"/>
    </source>
</evidence>
<reference evidence="5" key="2">
    <citation type="submission" date="2021-09" db="EMBL/GenBank/DDBJ databases">
        <authorList>
            <person name="Gilroy R."/>
        </authorList>
    </citation>
    <scope>NUCLEOTIDE SEQUENCE</scope>
    <source>
        <strain evidence="5">ChiSjej2B20-17149</strain>
    </source>
</reference>
<dbReference type="PANTHER" id="PTHR44688">
    <property type="entry name" value="DNA-BINDING TRANSCRIPTIONAL ACTIVATOR DEVR_DOSR"/>
    <property type="match status" value="1"/>
</dbReference>
<evidence type="ECO:0000313" key="5">
    <source>
        <dbReference type="EMBL" id="HJH22356.1"/>
    </source>
</evidence>
<dbReference type="PROSITE" id="PS50043">
    <property type="entry name" value="HTH_LUXR_2"/>
    <property type="match status" value="1"/>
</dbReference>
<dbReference type="SUPFAM" id="SSF46894">
    <property type="entry name" value="C-terminal effector domain of the bipartite response regulators"/>
    <property type="match status" value="1"/>
</dbReference>
<comment type="caution">
    <text evidence="5">The sequence shown here is derived from an EMBL/GenBank/DDBJ whole genome shotgun (WGS) entry which is preliminary data.</text>
</comment>
<protein>
    <submittedName>
        <fullName evidence="5">LuxR C-terminal-related transcriptional regulator</fullName>
    </submittedName>
</protein>
<dbReference type="Proteomes" id="UP000752172">
    <property type="component" value="Unassembled WGS sequence"/>
</dbReference>
<keyword evidence="3" id="KW-0804">Transcription</keyword>
<dbReference type="InterPro" id="IPR000792">
    <property type="entry name" value="Tscrpt_reg_LuxR_C"/>
</dbReference>
<name>A0A921NMA6_9PSED</name>
<evidence type="ECO:0000259" key="4">
    <source>
        <dbReference type="PROSITE" id="PS50043"/>
    </source>
</evidence>
<dbReference type="Gene3D" id="1.10.10.10">
    <property type="entry name" value="Winged helix-like DNA-binding domain superfamily/Winged helix DNA-binding domain"/>
    <property type="match status" value="1"/>
</dbReference>
<dbReference type="InterPro" id="IPR016032">
    <property type="entry name" value="Sig_transdc_resp-reg_C-effctor"/>
</dbReference>
<dbReference type="PROSITE" id="PS00622">
    <property type="entry name" value="HTH_LUXR_1"/>
    <property type="match status" value="1"/>
</dbReference>
<dbReference type="CDD" id="cd06170">
    <property type="entry name" value="LuxR_C_like"/>
    <property type="match status" value="1"/>
</dbReference>
<evidence type="ECO:0000256" key="1">
    <source>
        <dbReference type="ARBA" id="ARBA00023015"/>
    </source>
</evidence>
<dbReference type="GO" id="GO:0006355">
    <property type="term" value="P:regulation of DNA-templated transcription"/>
    <property type="evidence" value="ECO:0007669"/>
    <property type="project" value="InterPro"/>
</dbReference>
<feature type="domain" description="HTH luxR-type" evidence="4">
    <location>
        <begin position="1"/>
        <end position="60"/>
    </location>
</feature>
<dbReference type="EMBL" id="DYTS01000456">
    <property type="protein sequence ID" value="HJH22356.1"/>
    <property type="molecule type" value="Genomic_DNA"/>
</dbReference>
<evidence type="ECO:0000256" key="3">
    <source>
        <dbReference type="ARBA" id="ARBA00023163"/>
    </source>
</evidence>
<dbReference type="AlphaFoldDB" id="A0A921NMA6"/>
<dbReference type="PRINTS" id="PR00038">
    <property type="entry name" value="HTHLUXR"/>
</dbReference>
<reference evidence="5" key="1">
    <citation type="journal article" date="2021" name="PeerJ">
        <title>Extensive microbial diversity within the chicken gut microbiome revealed by metagenomics and culture.</title>
        <authorList>
            <person name="Gilroy R."/>
            <person name="Ravi A."/>
            <person name="Getino M."/>
            <person name="Pursley I."/>
            <person name="Horton D.L."/>
            <person name="Alikhan N.F."/>
            <person name="Baker D."/>
            <person name="Gharbi K."/>
            <person name="Hall N."/>
            <person name="Watson M."/>
            <person name="Adriaenssens E.M."/>
            <person name="Foster-Nyarko E."/>
            <person name="Jarju S."/>
            <person name="Secka A."/>
            <person name="Antonio M."/>
            <person name="Oren A."/>
            <person name="Chaudhuri R.R."/>
            <person name="La Ragione R."/>
            <person name="Hildebrand F."/>
            <person name="Pallen M.J."/>
        </authorList>
    </citation>
    <scope>NUCLEOTIDE SEQUENCE</scope>
    <source>
        <strain evidence="5">ChiSjej2B20-17149</strain>
    </source>
</reference>
<accession>A0A921NMA6</accession>
<gene>
    <name evidence="5" type="ORF">K8W20_27110</name>
</gene>
<dbReference type="PANTHER" id="PTHR44688:SF16">
    <property type="entry name" value="DNA-BINDING TRANSCRIPTIONAL ACTIVATOR DEVR_DOSR"/>
    <property type="match status" value="1"/>
</dbReference>
<dbReference type="SMART" id="SM00421">
    <property type="entry name" value="HTH_LUXR"/>
    <property type="match status" value="1"/>
</dbReference>
<dbReference type="InterPro" id="IPR036388">
    <property type="entry name" value="WH-like_DNA-bd_sf"/>
</dbReference>